<dbReference type="PANTHER" id="PTHR24305">
    <property type="entry name" value="CYTOCHROME P450"/>
    <property type="match status" value="1"/>
</dbReference>
<evidence type="ECO:0008006" key="6">
    <source>
        <dbReference type="Google" id="ProtNLM"/>
    </source>
</evidence>
<protein>
    <recommendedName>
        <fullName evidence="6">Cytochrome P450</fullName>
    </recommendedName>
</protein>
<name>A0A6C0IXQ2_9ZZZZ</name>
<evidence type="ECO:0000256" key="3">
    <source>
        <dbReference type="ARBA" id="ARBA00023004"/>
    </source>
</evidence>
<dbReference type="EMBL" id="MN740275">
    <property type="protein sequence ID" value="QHT97369.1"/>
    <property type="molecule type" value="Genomic_DNA"/>
</dbReference>
<dbReference type="InterPro" id="IPR050121">
    <property type="entry name" value="Cytochrome_P450_monoxygenase"/>
</dbReference>
<keyword evidence="3" id="KW-0408">Iron</keyword>
<feature type="coiled-coil region" evidence="4">
    <location>
        <begin position="192"/>
        <end position="219"/>
    </location>
</feature>
<dbReference type="GO" id="GO:0016705">
    <property type="term" value="F:oxidoreductase activity, acting on paired donors, with incorporation or reduction of molecular oxygen"/>
    <property type="evidence" value="ECO:0007669"/>
    <property type="project" value="InterPro"/>
</dbReference>
<evidence type="ECO:0000256" key="1">
    <source>
        <dbReference type="ARBA" id="ARBA00010617"/>
    </source>
</evidence>
<dbReference type="InterPro" id="IPR001128">
    <property type="entry name" value="Cyt_P450"/>
</dbReference>
<dbReference type="GO" id="GO:0004497">
    <property type="term" value="F:monooxygenase activity"/>
    <property type="evidence" value="ECO:0007669"/>
    <property type="project" value="InterPro"/>
</dbReference>
<dbReference type="Gene3D" id="1.10.630.10">
    <property type="entry name" value="Cytochrome P450"/>
    <property type="match status" value="1"/>
</dbReference>
<dbReference type="Pfam" id="PF00067">
    <property type="entry name" value="p450"/>
    <property type="match status" value="1"/>
</dbReference>
<dbReference type="GO" id="GO:0005506">
    <property type="term" value="F:iron ion binding"/>
    <property type="evidence" value="ECO:0007669"/>
    <property type="project" value="InterPro"/>
</dbReference>
<dbReference type="CDD" id="cd00302">
    <property type="entry name" value="cytochrome_P450"/>
    <property type="match status" value="1"/>
</dbReference>
<evidence type="ECO:0000256" key="4">
    <source>
        <dbReference type="SAM" id="Coils"/>
    </source>
</evidence>
<evidence type="ECO:0000313" key="5">
    <source>
        <dbReference type="EMBL" id="QHT97369.1"/>
    </source>
</evidence>
<reference evidence="5" key="1">
    <citation type="journal article" date="2020" name="Nature">
        <title>Giant virus diversity and host interactions through global metagenomics.</title>
        <authorList>
            <person name="Schulz F."/>
            <person name="Roux S."/>
            <person name="Paez-Espino D."/>
            <person name="Jungbluth S."/>
            <person name="Walsh D.A."/>
            <person name="Denef V.J."/>
            <person name="McMahon K.D."/>
            <person name="Konstantinidis K.T."/>
            <person name="Eloe-Fadrosh E.A."/>
            <person name="Kyrpides N.C."/>
            <person name="Woyke T."/>
        </authorList>
    </citation>
    <scope>NUCLEOTIDE SEQUENCE</scope>
    <source>
        <strain evidence="5">GVMAG-M-3300025138-11</strain>
    </source>
</reference>
<dbReference type="AlphaFoldDB" id="A0A6C0IXQ2"/>
<accession>A0A6C0IXQ2</accession>
<evidence type="ECO:0000256" key="2">
    <source>
        <dbReference type="ARBA" id="ARBA00022723"/>
    </source>
</evidence>
<dbReference type="GO" id="GO:0020037">
    <property type="term" value="F:heme binding"/>
    <property type="evidence" value="ECO:0007669"/>
    <property type="project" value="InterPro"/>
</dbReference>
<dbReference type="InterPro" id="IPR002403">
    <property type="entry name" value="Cyt_P450_E_grp-IV"/>
</dbReference>
<dbReference type="PANTHER" id="PTHR24305:SF166">
    <property type="entry name" value="CYTOCHROME P450 12A4, MITOCHONDRIAL-RELATED"/>
    <property type="match status" value="1"/>
</dbReference>
<keyword evidence="2" id="KW-0479">Metal-binding</keyword>
<proteinExistence type="inferred from homology"/>
<organism evidence="5">
    <name type="scientific">viral metagenome</name>
    <dbReference type="NCBI Taxonomy" id="1070528"/>
    <lineage>
        <taxon>unclassified sequences</taxon>
        <taxon>metagenomes</taxon>
        <taxon>organismal metagenomes</taxon>
    </lineage>
</organism>
<sequence>MEYYSEKLHSPLEYLAESQILNQYKHYFKMGSLHILLYNYSFKYCKNLQENYFIPYKQKKEVVPLIIINNPRDVENIAEDNVTKMPNFKPFLFNSIISTDDDDNWLRQRRHFTQAFSMNDQLKPLVKKSNQIAESSVLRLAELNKINSDININEFFLSETIKQLMLGLIGMDETMEKTYNKIVRLGFSKPDYKLSKNNVENIRKEIEDLNGSLGEKLNNNFRENEQIGNFLIFLFAGHDTTGHTLTWLIYELSKNSNYQERLINEIDLFWNDLGEKEIKYEDFKKLPFLTRCIMETLRLWTPIPNGTFRKISEDCEIVGKNGKNVLIKEGTYVQIPNWIRHRNKELWGDDVNIFNPDRDFRDDEIWNNTVINAYNPNSERFSPFTYGPRDCIGKNFAQIEMRLILLHLFKHYRFRLTQKQESIQGPENLTFNTFTMGPRDINNKTKYENKLGLYVNLIERNINSKL</sequence>
<dbReference type="PRINTS" id="PR00385">
    <property type="entry name" value="P450"/>
</dbReference>
<dbReference type="PRINTS" id="PR00465">
    <property type="entry name" value="EP450IV"/>
</dbReference>
<dbReference type="InterPro" id="IPR036396">
    <property type="entry name" value="Cyt_P450_sf"/>
</dbReference>
<dbReference type="SUPFAM" id="SSF48264">
    <property type="entry name" value="Cytochrome P450"/>
    <property type="match status" value="1"/>
</dbReference>
<keyword evidence="4" id="KW-0175">Coiled coil</keyword>
<comment type="similarity">
    <text evidence="1">Belongs to the cytochrome P450 family.</text>
</comment>